<accession>A0A8S5S0N4</accession>
<protein>
    <submittedName>
        <fullName evidence="1">Uncharacterized protein</fullName>
    </submittedName>
</protein>
<sequence>MVKRLKLTEDIISLISNFRFKKINDKMSGFDTYDLYGGTYLYEDMALILGKFDQMIPGTENSPMGRQFPEELVKYFKELDEFIIENLSDLENIVHQFIRKGLKPGIYETIDYEQIWKFKEEVIEKKIEKVM</sequence>
<dbReference type="EMBL" id="BK032510">
    <property type="protein sequence ID" value="DAF44242.1"/>
    <property type="molecule type" value="Genomic_DNA"/>
</dbReference>
<evidence type="ECO:0000313" key="1">
    <source>
        <dbReference type="EMBL" id="DAF44242.1"/>
    </source>
</evidence>
<proteinExistence type="predicted"/>
<organism evidence="1">
    <name type="scientific">Myoviridae sp. ctNQV2</name>
    <dbReference type="NCBI Taxonomy" id="2827683"/>
    <lineage>
        <taxon>Viruses</taxon>
        <taxon>Duplodnaviria</taxon>
        <taxon>Heunggongvirae</taxon>
        <taxon>Uroviricota</taxon>
        <taxon>Caudoviricetes</taxon>
    </lineage>
</organism>
<reference evidence="1" key="1">
    <citation type="journal article" date="2021" name="Proc. Natl. Acad. Sci. U.S.A.">
        <title>A Catalog of Tens of Thousands of Viruses from Human Metagenomes Reveals Hidden Associations with Chronic Diseases.</title>
        <authorList>
            <person name="Tisza M.J."/>
            <person name="Buck C.B."/>
        </authorList>
    </citation>
    <scope>NUCLEOTIDE SEQUENCE</scope>
    <source>
        <strain evidence="1">CtNQV2</strain>
    </source>
</reference>
<name>A0A8S5S0N4_9CAUD</name>